<feature type="region of interest" description="Disordered" evidence="1">
    <location>
        <begin position="1"/>
        <end position="28"/>
    </location>
</feature>
<reference evidence="2" key="1">
    <citation type="submission" date="2021-01" db="EMBL/GenBank/DDBJ databases">
        <authorList>
            <person name="Corre E."/>
            <person name="Pelletier E."/>
            <person name="Niang G."/>
            <person name="Scheremetjew M."/>
            <person name="Finn R."/>
            <person name="Kale V."/>
            <person name="Holt S."/>
            <person name="Cochrane G."/>
            <person name="Meng A."/>
            <person name="Brown T."/>
            <person name="Cohen L."/>
        </authorList>
    </citation>
    <scope>NUCLEOTIDE SEQUENCE</scope>
    <source>
        <strain evidence="2">CCMP1381</strain>
    </source>
</reference>
<proteinExistence type="predicted"/>
<protein>
    <submittedName>
        <fullName evidence="2">Uncharacterized protein</fullName>
    </submittedName>
</protein>
<dbReference type="EMBL" id="HBGS01009503">
    <property type="protein sequence ID" value="CAD9384177.1"/>
    <property type="molecule type" value="Transcribed_RNA"/>
</dbReference>
<feature type="compositionally biased region" description="Basic and acidic residues" evidence="1">
    <location>
        <begin position="97"/>
        <end position="111"/>
    </location>
</feature>
<gene>
    <name evidence="2" type="ORF">DSPE1174_LOCUS5025</name>
</gene>
<evidence type="ECO:0000256" key="1">
    <source>
        <dbReference type="SAM" id="MobiDB-lite"/>
    </source>
</evidence>
<accession>A0A7S2B3K0</accession>
<evidence type="ECO:0000313" key="2">
    <source>
        <dbReference type="EMBL" id="CAD9384177.1"/>
    </source>
</evidence>
<feature type="compositionally biased region" description="Pro residues" evidence="1">
    <location>
        <begin position="1"/>
        <end position="12"/>
    </location>
</feature>
<organism evidence="2">
    <name type="scientific">Octactis speculum</name>
    <dbReference type="NCBI Taxonomy" id="3111310"/>
    <lineage>
        <taxon>Eukaryota</taxon>
        <taxon>Sar</taxon>
        <taxon>Stramenopiles</taxon>
        <taxon>Ochrophyta</taxon>
        <taxon>Dictyochophyceae</taxon>
        <taxon>Dictyochales</taxon>
        <taxon>Dictyochaceae</taxon>
        <taxon>Octactis</taxon>
    </lineage>
</organism>
<sequence>MGTGPSTPPPSPDEAIDSQTHTGHPVRGLHSSNVYGICRGAGGVECADGEVSAPEEIALGYRDYQERREWAGYNPRLPAPYDPDGSPNAMGVTNASHGDDHPADILGHDHAFDDEDPSRLGAEAVYCRAAADSHADSCTHDDPDSAEAGSAPFKGQGSVIYSYRESSKLRFGTLNAKGSLQGAAGGDTFMADVVRTFETYGVDVLGVTGTGTQQRYSATFKKKVVAGLEKKGLHCMWGMPDPFQQNLGVMLIHRKGINMKEVFVDGPRSGRVLAGELTRLDKILSKEVKTVVVVLYGFTGMTTERVPPAAIKSFNMMY</sequence>
<name>A0A7S2B3K0_9STRA</name>
<dbReference type="AlphaFoldDB" id="A0A7S2B3K0"/>
<feature type="region of interest" description="Disordered" evidence="1">
    <location>
        <begin position="75"/>
        <end position="114"/>
    </location>
</feature>